<dbReference type="SUPFAM" id="SSF52172">
    <property type="entry name" value="CheY-like"/>
    <property type="match status" value="1"/>
</dbReference>
<dbReference type="InterPro" id="IPR036388">
    <property type="entry name" value="WH-like_DNA-bd_sf"/>
</dbReference>
<evidence type="ECO:0000259" key="1">
    <source>
        <dbReference type="PROSITE" id="PS50921"/>
    </source>
</evidence>
<accession>A0A7X2SYD7</accession>
<proteinExistence type="predicted"/>
<dbReference type="SMART" id="SM01012">
    <property type="entry name" value="ANTAR"/>
    <property type="match status" value="1"/>
</dbReference>
<reference evidence="2 3" key="1">
    <citation type="submission" date="2019-11" db="EMBL/GenBank/DDBJ databases">
        <title>Draft Genome Sequence of Plant Growth-Promoting Rhizosphere-Associated Bacteria.</title>
        <authorList>
            <person name="Vasilyev I.Y."/>
            <person name="Radchenko V."/>
            <person name="Ilnitskaya E.V."/>
        </authorList>
    </citation>
    <scope>NUCLEOTIDE SEQUENCE [LARGE SCALE GENOMIC DNA]</scope>
    <source>
        <strain evidence="2 3">VRA_MhP_f</strain>
    </source>
</reference>
<dbReference type="Proteomes" id="UP000461948">
    <property type="component" value="Unassembled WGS sequence"/>
</dbReference>
<gene>
    <name evidence="2" type="ORF">GKC49_25065</name>
</gene>
<feature type="non-terminal residue" evidence="2">
    <location>
        <position position="1"/>
    </location>
</feature>
<evidence type="ECO:0000313" key="2">
    <source>
        <dbReference type="EMBL" id="MSE18241.1"/>
    </source>
</evidence>
<feature type="domain" description="ANTAR" evidence="1">
    <location>
        <begin position="29"/>
        <end position="90"/>
    </location>
</feature>
<dbReference type="AlphaFoldDB" id="A0A7X2SYD7"/>
<evidence type="ECO:0000313" key="3">
    <source>
        <dbReference type="Proteomes" id="UP000461948"/>
    </source>
</evidence>
<dbReference type="Pfam" id="PF03861">
    <property type="entry name" value="ANTAR"/>
    <property type="match status" value="1"/>
</dbReference>
<dbReference type="InterPro" id="IPR011006">
    <property type="entry name" value="CheY-like_superfamily"/>
</dbReference>
<protein>
    <submittedName>
        <fullName evidence="2">ANTAR domain-containing protein</fullName>
    </submittedName>
</protein>
<name>A0A7X2SYD7_ENTAG</name>
<dbReference type="EMBL" id="WKLC01001679">
    <property type="protein sequence ID" value="MSE18241.1"/>
    <property type="molecule type" value="Genomic_DNA"/>
</dbReference>
<sequence length="98" mass="10741">GAAALDSDGLAPQLGRSVLSLIGEQSQRLQQQADELAAMRASLDERRVIDQAKHWLMQQQGFTEEAAWQALRKSAMNQNKRVLEIAQAVLAVAKTLSN</sequence>
<dbReference type="InterPro" id="IPR005561">
    <property type="entry name" value="ANTAR"/>
</dbReference>
<organism evidence="2 3">
    <name type="scientific">Enterobacter agglomerans</name>
    <name type="common">Erwinia herbicola</name>
    <name type="synonym">Pantoea agglomerans</name>
    <dbReference type="NCBI Taxonomy" id="549"/>
    <lineage>
        <taxon>Bacteria</taxon>
        <taxon>Pseudomonadati</taxon>
        <taxon>Pseudomonadota</taxon>
        <taxon>Gammaproteobacteria</taxon>
        <taxon>Enterobacterales</taxon>
        <taxon>Erwiniaceae</taxon>
        <taxon>Pantoea</taxon>
        <taxon>Pantoea agglomerans group</taxon>
    </lineage>
</organism>
<comment type="caution">
    <text evidence="2">The sequence shown here is derived from an EMBL/GenBank/DDBJ whole genome shotgun (WGS) entry which is preliminary data.</text>
</comment>
<dbReference type="Gene3D" id="1.10.10.10">
    <property type="entry name" value="Winged helix-like DNA-binding domain superfamily/Winged helix DNA-binding domain"/>
    <property type="match status" value="1"/>
</dbReference>
<dbReference type="GO" id="GO:0003723">
    <property type="term" value="F:RNA binding"/>
    <property type="evidence" value="ECO:0007669"/>
    <property type="project" value="InterPro"/>
</dbReference>
<dbReference type="PROSITE" id="PS50921">
    <property type="entry name" value="ANTAR"/>
    <property type="match status" value="1"/>
</dbReference>